<evidence type="ECO:0000313" key="2">
    <source>
        <dbReference type="EMBL" id="GIH19012.1"/>
    </source>
</evidence>
<dbReference type="InterPro" id="IPR006311">
    <property type="entry name" value="TAT_signal"/>
</dbReference>
<dbReference type="Proteomes" id="UP000642748">
    <property type="component" value="Unassembled WGS sequence"/>
</dbReference>
<feature type="signal peptide" evidence="1">
    <location>
        <begin position="1"/>
        <end position="33"/>
    </location>
</feature>
<dbReference type="EMBL" id="BONZ01000075">
    <property type="protein sequence ID" value="GIH19012.1"/>
    <property type="molecule type" value="Genomic_DNA"/>
</dbReference>
<feature type="chain" id="PRO_5035150544" description="Secreted protein" evidence="1">
    <location>
        <begin position="34"/>
        <end position="157"/>
    </location>
</feature>
<dbReference type="PROSITE" id="PS51318">
    <property type="entry name" value="TAT"/>
    <property type="match status" value="1"/>
</dbReference>
<protein>
    <recommendedName>
        <fullName evidence="4">Secreted protein</fullName>
    </recommendedName>
</protein>
<gene>
    <name evidence="2" type="ORF">Raf01_71840</name>
</gene>
<dbReference type="AlphaFoldDB" id="A0A8J3QZG7"/>
<evidence type="ECO:0000256" key="1">
    <source>
        <dbReference type="SAM" id="SignalP"/>
    </source>
</evidence>
<keyword evidence="1" id="KW-0732">Signal</keyword>
<reference evidence="2" key="1">
    <citation type="submission" date="2021-01" db="EMBL/GenBank/DDBJ databases">
        <title>Whole genome shotgun sequence of Rugosimonospora africana NBRC 104875.</title>
        <authorList>
            <person name="Komaki H."/>
            <person name="Tamura T."/>
        </authorList>
    </citation>
    <scope>NUCLEOTIDE SEQUENCE</scope>
    <source>
        <strain evidence="2">NBRC 104875</strain>
    </source>
</reference>
<proteinExistence type="predicted"/>
<dbReference type="RefSeq" id="WP_203922486.1">
    <property type="nucleotide sequence ID" value="NZ_BONZ01000075.1"/>
</dbReference>
<keyword evidence="3" id="KW-1185">Reference proteome</keyword>
<evidence type="ECO:0000313" key="3">
    <source>
        <dbReference type="Proteomes" id="UP000642748"/>
    </source>
</evidence>
<comment type="caution">
    <text evidence="2">The sequence shown here is derived from an EMBL/GenBank/DDBJ whole genome shotgun (WGS) entry which is preliminary data.</text>
</comment>
<name>A0A8J3QZG7_9ACTN</name>
<organism evidence="2 3">
    <name type="scientific">Rugosimonospora africana</name>
    <dbReference type="NCBI Taxonomy" id="556532"/>
    <lineage>
        <taxon>Bacteria</taxon>
        <taxon>Bacillati</taxon>
        <taxon>Actinomycetota</taxon>
        <taxon>Actinomycetes</taxon>
        <taxon>Micromonosporales</taxon>
        <taxon>Micromonosporaceae</taxon>
        <taxon>Rugosimonospora</taxon>
    </lineage>
</organism>
<accession>A0A8J3QZG7</accession>
<evidence type="ECO:0008006" key="4">
    <source>
        <dbReference type="Google" id="ProtNLM"/>
    </source>
</evidence>
<sequence length="157" mass="16281">MKIRAGSTIRRTLVASAAAAAATVMLSATPALADDNNDAFTVVTTEGYNCGTATFIDYGSGDGTHPVSDDWVWINDNCLEGKGTKVSAALTPAGAHTTEPLGSKYIPDGAWSQAWDPFPNGDVKAGDTVILTVCTATSATDLHPINCDTDRRTSTDG</sequence>